<evidence type="ECO:0000256" key="3">
    <source>
        <dbReference type="ARBA" id="ARBA00023098"/>
    </source>
</evidence>
<evidence type="ECO:0000256" key="2">
    <source>
        <dbReference type="ARBA" id="ARBA00022737"/>
    </source>
</evidence>
<dbReference type="SUPFAM" id="SSF56024">
    <property type="entry name" value="Phospholipase D/nuclease"/>
    <property type="match status" value="1"/>
</dbReference>
<comment type="catalytic activity">
    <reaction evidence="1">
        <text>a 1,2-diacyl-sn-glycero-3-phosphocholine + H2O = a 1,2-diacyl-sn-glycero-3-phosphate + choline + H(+)</text>
        <dbReference type="Rhea" id="RHEA:14445"/>
        <dbReference type="ChEBI" id="CHEBI:15354"/>
        <dbReference type="ChEBI" id="CHEBI:15377"/>
        <dbReference type="ChEBI" id="CHEBI:15378"/>
        <dbReference type="ChEBI" id="CHEBI:57643"/>
        <dbReference type="ChEBI" id="CHEBI:58608"/>
        <dbReference type="EC" id="3.1.4.4"/>
    </reaction>
</comment>
<keyword evidence="5" id="KW-1185">Reference proteome</keyword>
<protein>
    <submittedName>
        <fullName evidence="4">Uncharacterized protein</fullName>
    </submittedName>
</protein>
<accession>A0A6H5GQ44</accession>
<dbReference type="OrthoDB" id="14911at2759"/>
<proteinExistence type="predicted"/>
<dbReference type="InterPro" id="IPR015679">
    <property type="entry name" value="PLipase_D_fam"/>
</dbReference>
<dbReference type="GO" id="GO:0060627">
    <property type="term" value="P:regulation of vesicle-mediated transport"/>
    <property type="evidence" value="ECO:0007669"/>
    <property type="project" value="TreeGrafter"/>
</dbReference>
<dbReference type="PANTHER" id="PTHR18896">
    <property type="entry name" value="PHOSPHOLIPASE D"/>
    <property type="match status" value="1"/>
</dbReference>
<dbReference type="PANTHER" id="PTHR18896:SF76">
    <property type="entry name" value="PHOSPHOLIPASE"/>
    <property type="match status" value="1"/>
</dbReference>
<organism evidence="4 5">
    <name type="scientific">Nesidiocoris tenuis</name>
    <dbReference type="NCBI Taxonomy" id="355587"/>
    <lineage>
        <taxon>Eukaryota</taxon>
        <taxon>Metazoa</taxon>
        <taxon>Ecdysozoa</taxon>
        <taxon>Arthropoda</taxon>
        <taxon>Hexapoda</taxon>
        <taxon>Insecta</taxon>
        <taxon>Pterygota</taxon>
        <taxon>Neoptera</taxon>
        <taxon>Paraneoptera</taxon>
        <taxon>Hemiptera</taxon>
        <taxon>Heteroptera</taxon>
        <taxon>Panheteroptera</taxon>
        <taxon>Cimicomorpha</taxon>
        <taxon>Miridae</taxon>
        <taxon>Dicyphina</taxon>
        <taxon>Nesidiocoris</taxon>
    </lineage>
</organism>
<reference evidence="4 5" key="1">
    <citation type="submission" date="2020-02" db="EMBL/GenBank/DDBJ databases">
        <authorList>
            <person name="Ferguson B K."/>
        </authorList>
    </citation>
    <scope>NUCLEOTIDE SEQUENCE [LARGE SCALE GENOMIC DNA]</scope>
</reference>
<evidence type="ECO:0000256" key="1">
    <source>
        <dbReference type="ARBA" id="ARBA00000798"/>
    </source>
</evidence>
<dbReference type="GO" id="GO:0004630">
    <property type="term" value="F:phospholipase D activity"/>
    <property type="evidence" value="ECO:0007669"/>
    <property type="project" value="UniProtKB-EC"/>
</dbReference>
<keyword evidence="3" id="KW-0443">Lipid metabolism</keyword>
<dbReference type="AlphaFoldDB" id="A0A6H5GQ44"/>
<dbReference type="GO" id="GO:0009395">
    <property type="term" value="P:phospholipid catabolic process"/>
    <property type="evidence" value="ECO:0007669"/>
    <property type="project" value="TreeGrafter"/>
</dbReference>
<keyword evidence="2" id="KW-0677">Repeat</keyword>
<evidence type="ECO:0000313" key="5">
    <source>
        <dbReference type="Proteomes" id="UP000479000"/>
    </source>
</evidence>
<dbReference type="Proteomes" id="UP000479000">
    <property type="component" value="Unassembled WGS sequence"/>
</dbReference>
<feature type="non-terminal residue" evidence="4">
    <location>
        <position position="552"/>
    </location>
</feature>
<name>A0A6H5GQ44_9HEMI</name>
<evidence type="ECO:0000313" key="4">
    <source>
        <dbReference type="EMBL" id="CAB0005612.1"/>
    </source>
</evidence>
<dbReference type="EMBL" id="CADCXU010016565">
    <property type="protein sequence ID" value="CAB0005612.1"/>
    <property type="molecule type" value="Genomic_DNA"/>
</dbReference>
<sequence length="552" mass="63796">MANAMAHLEGEFRRLRTSERRARQGCHTLRFRFRRVVGSIRHRSQTQIIISCPTRRTARDWQFSIKEMMRKAGGDFIQRNRYFSFSPVRQSVSAAWFVDGRSYMSAVATALEQATQEIFIADWWLSPEIYMKRPSLKGDYWRLDVILKRKAIWSTGTKRQECLGTMLASPSREVPLGIWPGISYNDGTPLRGKDSLLVRLRDAGVSNPHDYITFHGLRNHSTLNSYPDEEYKNGFINGQHFLSGRMAGTLRRYLFREHLGLLGNPEPEWDVSDPTSDEFYHNIWKATARRNTEIYDSLSSTGATNLWTSYEKFLSYGAVDSYVQSNSYLQSKWKYWNRPKIENRNGASEKTFSFTHSEPLPEQVSDVLNLSVSLKRVGSWKLDRCCWRSDSARIEKLPRGRQSVAHVLAPVVQGLRIQSVRDSTVLPGTARTRKMSAGCGTRRERWSLSWWWRHQSPYGYGFNPKNRSKFRMSGIGKLRFPGSATALGHFGLAPQKIFSTFGYHLLKPVSQDRPTRRTDFYRLLRTDKCAAKTRTMKPVSWPPSTIEILFLR</sequence>
<gene>
    <name evidence="4" type="ORF">NTEN_LOCUS11089</name>
</gene>